<dbReference type="Proteomes" id="UP000002301">
    <property type="component" value="Chromosome 1"/>
</dbReference>
<protein>
    <submittedName>
        <fullName evidence="1">Uncharacterized protein</fullName>
    </submittedName>
</protein>
<name>A6WXB0_BRUA4</name>
<dbReference type="HOGENOM" id="CLU_191265_0_0_5"/>
<dbReference type="KEGG" id="oan:Oant_0892"/>
<dbReference type="EMBL" id="CP000758">
    <property type="protein sequence ID" value="ABS13614.1"/>
    <property type="molecule type" value="Genomic_DNA"/>
</dbReference>
<organism evidence="1 2">
    <name type="scientific">Brucella anthropi (strain ATCC 49188 / DSM 6882 / CCUG 24695 / JCM 21032 / LMG 3331 / NBRC 15819 / NCTC 12168 / Alc 37)</name>
    <name type="common">Ochrobactrum anthropi</name>
    <dbReference type="NCBI Taxonomy" id="439375"/>
    <lineage>
        <taxon>Bacteria</taxon>
        <taxon>Pseudomonadati</taxon>
        <taxon>Pseudomonadota</taxon>
        <taxon>Alphaproteobacteria</taxon>
        <taxon>Hyphomicrobiales</taxon>
        <taxon>Brucellaceae</taxon>
        <taxon>Brucella/Ochrobactrum group</taxon>
        <taxon>Brucella</taxon>
    </lineage>
</organism>
<reference evidence="1 2" key="1">
    <citation type="journal article" date="2011" name="J. Bacteriol.">
        <title>Genome of Ochrobactrum anthropi ATCC 49188 T, a versatile opportunistic pathogen and symbiont of several eukaryotic hosts.</title>
        <authorList>
            <person name="Chain P.S."/>
            <person name="Lang D.M."/>
            <person name="Comerci D.J."/>
            <person name="Malfatti S.A."/>
            <person name="Vergez L.M."/>
            <person name="Shin M."/>
            <person name="Ugalde R.A."/>
            <person name="Garcia E."/>
            <person name="Tolmasky M.E."/>
        </authorList>
    </citation>
    <scope>NUCLEOTIDE SEQUENCE [LARGE SCALE GENOMIC DNA]</scope>
    <source>
        <strain evidence="2">ATCC 49188 / DSM 6882 / CCUG 24695 / JCM 21032 / LMG 3331 / NBRC 15819 / NCTC 12168 / Alc 37</strain>
    </source>
</reference>
<gene>
    <name evidence="1" type="ordered locus">Oant_0892</name>
</gene>
<evidence type="ECO:0000313" key="2">
    <source>
        <dbReference type="Proteomes" id="UP000002301"/>
    </source>
</evidence>
<sequence>MAFTEFEMKTPSFVPRGLSRTNAAFYLGVGTSKFDEMVKDGRMPAPKMIDSRVIWDRWEIDLAFDELPYREIQVSTNPWDDF</sequence>
<dbReference type="eggNOG" id="COG3311">
    <property type="taxonomic scope" value="Bacteria"/>
</dbReference>
<evidence type="ECO:0000313" key="1">
    <source>
        <dbReference type="EMBL" id="ABS13614.1"/>
    </source>
</evidence>
<proteinExistence type="predicted"/>
<accession>A6WXB0</accession>
<keyword evidence="2" id="KW-1185">Reference proteome</keyword>
<dbReference type="AlphaFoldDB" id="A6WXB0"/>